<sequence>MLDNRASQTDRPAKERLELPKVGPTRPLDQLETMGSRSMDVVVVICVVSYYVAEGAMLVRLYGRLTRVRDFWVLKVTDIQEKDKNRSQNDKTEHENGKSVKEKSKLKPSQKIKVNKVKPKSTPGSGIGKSIENRTRKPKLPKVGPPVPT</sequence>
<name>A0ABQ5GF49_9ASTR</name>
<evidence type="ECO:0000256" key="2">
    <source>
        <dbReference type="SAM" id="Phobius"/>
    </source>
</evidence>
<evidence type="ECO:0000313" key="3">
    <source>
        <dbReference type="EMBL" id="GJT73448.1"/>
    </source>
</evidence>
<feature type="compositionally biased region" description="Basic residues" evidence="1">
    <location>
        <begin position="106"/>
        <end position="119"/>
    </location>
</feature>
<reference evidence="3" key="2">
    <citation type="submission" date="2022-01" db="EMBL/GenBank/DDBJ databases">
        <authorList>
            <person name="Yamashiro T."/>
            <person name="Shiraishi A."/>
            <person name="Satake H."/>
            <person name="Nakayama K."/>
        </authorList>
    </citation>
    <scope>NUCLEOTIDE SEQUENCE</scope>
</reference>
<reference evidence="3" key="1">
    <citation type="journal article" date="2022" name="Int. J. Mol. Sci.">
        <title>Draft Genome of Tanacetum Coccineum: Genomic Comparison of Closely Related Tanacetum-Family Plants.</title>
        <authorList>
            <person name="Yamashiro T."/>
            <person name="Shiraishi A."/>
            <person name="Nakayama K."/>
            <person name="Satake H."/>
        </authorList>
    </citation>
    <scope>NUCLEOTIDE SEQUENCE</scope>
</reference>
<protein>
    <submittedName>
        <fullName evidence="3">Uncharacterized protein</fullName>
    </submittedName>
</protein>
<feature type="transmembrane region" description="Helical" evidence="2">
    <location>
        <begin position="41"/>
        <end position="62"/>
    </location>
</feature>
<feature type="compositionally biased region" description="Polar residues" evidence="1">
    <location>
        <begin position="1"/>
        <end position="10"/>
    </location>
</feature>
<keyword evidence="4" id="KW-1185">Reference proteome</keyword>
<organism evidence="3 4">
    <name type="scientific">Tanacetum coccineum</name>
    <dbReference type="NCBI Taxonomy" id="301880"/>
    <lineage>
        <taxon>Eukaryota</taxon>
        <taxon>Viridiplantae</taxon>
        <taxon>Streptophyta</taxon>
        <taxon>Embryophyta</taxon>
        <taxon>Tracheophyta</taxon>
        <taxon>Spermatophyta</taxon>
        <taxon>Magnoliopsida</taxon>
        <taxon>eudicotyledons</taxon>
        <taxon>Gunneridae</taxon>
        <taxon>Pentapetalae</taxon>
        <taxon>asterids</taxon>
        <taxon>campanulids</taxon>
        <taxon>Asterales</taxon>
        <taxon>Asteraceae</taxon>
        <taxon>Asteroideae</taxon>
        <taxon>Anthemideae</taxon>
        <taxon>Anthemidinae</taxon>
        <taxon>Tanacetum</taxon>
    </lineage>
</organism>
<keyword evidence="2" id="KW-1133">Transmembrane helix</keyword>
<proteinExistence type="predicted"/>
<evidence type="ECO:0000256" key="1">
    <source>
        <dbReference type="SAM" id="MobiDB-lite"/>
    </source>
</evidence>
<keyword evidence="2" id="KW-0812">Transmembrane</keyword>
<accession>A0ABQ5GF49</accession>
<gene>
    <name evidence="3" type="ORF">Tco_1032734</name>
</gene>
<dbReference type="EMBL" id="BQNB010018353">
    <property type="protein sequence ID" value="GJT73448.1"/>
    <property type="molecule type" value="Genomic_DNA"/>
</dbReference>
<feature type="compositionally biased region" description="Basic and acidic residues" evidence="1">
    <location>
        <begin position="82"/>
        <end position="105"/>
    </location>
</feature>
<keyword evidence="2" id="KW-0472">Membrane</keyword>
<feature type="region of interest" description="Disordered" evidence="1">
    <location>
        <begin position="1"/>
        <end position="31"/>
    </location>
</feature>
<feature type="region of interest" description="Disordered" evidence="1">
    <location>
        <begin position="82"/>
        <end position="149"/>
    </location>
</feature>
<comment type="caution">
    <text evidence="3">The sequence shown here is derived from an EMBL/GenBank/DDBJ whole genome shotgun (WGS) entry which is preliminary data.</text>
</comment>
<evidence type="ECO:0000313" key="4">
    <source>
        <dbReference type="Proteomes" id="UP001151760"/>
    </source>
</evidence>
<dbReference type="Proteomes" id="UP001151760">
    <property type="component" value="Unassembled WGS sequence"/>
</dbReference>